<evidence type="ECO:0000313" key="3">
    <source>
        <dbReference type="Proteomes" id="UP000187074"/>
    </source>
</evidence>
<comment type="caution">
    <text evidence="2">The sequence shown here is derived from an EMBL/GenBank/DDBJ whole genome shotgun (WGS) entry which is preliminary data.</text>
</comment>
<name>A0A1R1AWL2_PAELA</name>
<evidence type="ECO:0000313" key="2">
    <source>
        <dbReference type="EMBL" id="OME90037.1"/>
    </source>
</evidence>
<reference evidence="2 3" key="1">
    <citation type="submission" date="2016-11" db="EMBL/GenBank/DDBJ databases">
        <title>Paenibacillus species isolates.</title>
        <authorList>
            <person name="Beno S.M."/>
        </authorList>
    </citation>
    <scope>NUCLEOTIDE SEQUENCE [LARGE SCALE GENOMIC DNA]</scope>
    <source>
        <strain evidence="2 3">FSL F4-0100</strain>
    </source>
</reference>
<dbReference type="Proteomes" id="UP000187074">
    <property type="component" value="Unassembled WGS sequence"/>
</dbReference>
<feature type="region of interest" description="Disordered" evidence="1">
    <location>
        <begin position="100"/>
        <end position="137"/>
    </location>
</feature>
<dbReference type="EMBL" id="MRTF01000008">
    <property type="protein sequence ID" value="OME90037.1"/>
    <property type="molecule type" value="Genomic_DNA"/>
</dbReference>
<dbReference type="OrthoDB" id="2666041at2"/>
<organism evidence="2 3">
    <name type="scientific">Paenibacillus lautus</name>
    <name type="common">Bacillus lautus</name>
    <dbReference type="NCBI Taxonomy" id="1401"/>
    <lineage>
        <taxon>Bacteria</taxon>
        <taxon>Bacillati</taxon>
        <taxon>Bacillota</taxon>
        <taxon>Bacilli</taxon>
        <taxon>Bacillales</taxon>
        <taxon>Paenibacillaceae</taxon>
        <taxon>Paenibacillus</taxon>
    </lineage>
</organism>
<evidence type="ECO:0000256" key="1">
    <source>
        <dbReference type="SAM" id="MobiDB-lite"/>
    </source>
</evidence>
<accession>A0A1R1AWL2</accession>
<dbReference type="RefSeq" id="WP_076324572.1">
    <property type="nucleotide sequence ID" value="NZ_MRTF01000008.1"/>
</dbReference>
<gene>
    <name evidence="2" type="ORF">BK123_22285</name>
</gene>
<protein>
    <submittedName>
        <fullName evidence="2">Uncharacterized protein</fullName>
    </submittedName>
</protein>
<proteinExistence type="predicted"/>
<dbReference type="STRING" id="1401.BK123_22285"/>
<dbReference type="AlphaFoldDB" id="A0A1R1AWL2"/>
<sequence length="137" mass="15700">MDMNELEVFSKNTGLSLDEAIELKKHLFLTEHVNMPDTVSGKYYYTGYFHPDMHIAYGWEKALKGELAPNEKAWFRQLADHELAESKLMQDGIPYRKIESWNPKEGLTGRPPIQGAHDLAPPPPKDFPEFSPDETLL</sequence>